<keyword evidence="4 5" id="KW-0472">Membrane</keyword>
<feature type="transmembrane region" description="Helical" evidence="5">
    <location>
        <begin position="111"/>
        <end position="133"/>
    </location>
</feature>
<evidence type="ECO:0000256" key="3">
    <source>
        <dbReference type="ARBA" id="ARBA00022989"/>
    </source>
</evidence>
<dbReference type="EMBL" id="LHUG01000002">
    <property type="protein sequence ID" value="PAB01871.1"/>
    <property type="molecule type" value="Genomic_DNA"/>
</dbReference>
<feature type="transmembrane region" description="Helical" evidence="5">
    <location>
        <begin position="207"/>
        <end position="223"/>
    </location>
</feature>
<dbReference type="RefSeq" id="WP_095005982.1">
    <property type="nucleotide sequence ID" value="NZ_LHUG01000002.1"/>
</dbReference>
<dbReference type="PANTHER" id="PTHR43424:SF1">
    <property type="entry name" value="LOCUS PUTATIVE PROTEIN 1-RELATED"/>
    <property type="match status" value="1"/>
</dbReference>
<feature type="transmembrane region" description="Helical" evidence="5">
    <location>
        <begin position="140"/>
        <end position="158"/>
    </location>
</feature>
<dbReference type="Pfam" id="PF01943">
    <property type="entry name" value="Polysacc_synt"/>
    <property type="match status" value="1"/>
</dbReference>
<keyword evidence="7" id="KW-1185">Reference proteome</keyword>
<gene>
    <name evidence="6" type="ORF">AKL21_02765</name>
</gene>
<reference evidence="6 7" key="1">
    <citation type="submission" date="2015-08" db="EMBL/GenBank/DDBJ databases">
        <title>Enterococcus genome sequence.</title>
        <authorList>
            <person name="Acedo J.Z."/>
            <person name="Vederas J.C."/>
        </authorList>
    </citation>
    <scope>NUCLEOTIDE SEQUENCE [LARGE SCALE GENOMIC DNA]</scope>
    <source>
        <strain evidence="6 7">49</strain>
    </source>
</reference>
<feature type="transmembrane region" description="Helical" evidence="5">
    <location>
        <begin position="315"/>
        <end position="339"/>
    </location>
</feature>
<dbReference type="Proteomes" id="UP000216797">
    <property type="component" value="Unassembled WGS sequence"/>
</dbReference>
<feature type="transmembrane region" description="Helical" evidence="5">
    <location>
        <begin position="284"/>
        <end position="303"/>
    </location>
</feature>
<evidence type="ECO:0000256" key="4">
    <source>
        <dbReference type="ARBA" id="ARBA00023136"/>
    </source>
</evidence>
<feature type="transmembrane region" description="Helical" evidence="5">
    <location>
        <begin position="411"/>
        <end position="428"/>
    </location>
</feature>
<dbReference type="InterPro" id="IPR002797">
    <property type="entry name" value="Polysacc_synth"/>
</dbReference>
<comment type="subcellular location">
    <subcellularLocation>
        <location evidence="1">Membrane</location>
        <topology evidence="1">Multi-pass membrane protein</topology>
    </subcellularLocation>
</comment>
<evidence type="ECO:0000256" key="5">
    <source>
        <dbReference type="SAM" id="Phobius"/>
    </source>
</evidence>
<proteinExistence type="predicted"/>
<keyword evidence="2 5" id="KW-0812">Transmembrane</keyword>
<feature type="transmembrane region" description="Helical" evidence="5">
    <location>
        <begin position="440"/>
        <end position="459"/>
    </location>
</feature>
<evidence type="ECO:0000313" key="6">
    <source>
        <dbReference type="EMBL" id="PAB01871.1"/>
    </source>
</evidence>
<feature type="transmembrane region" description="Helical" evidence="5">
    <location>
        <begin position="380"/>
        <end position="399"/>
    </location>
</feature>
<evidence type="ECO:0000313" key="7">
    <source>
        <dbReference type="Proteomes" id="UP000216797"/>
    </source>
</evidence>
<feature type="transmembrane region" description="Helical" evidence="5">
    <location>
        <begin position="84"/>
        <end position="105"/>
    </location>
</feature>
<organism evidence="6 7">
    <name type="scientific">Enterococcus canintestini</name>
    <dbReference type="NCBI Taxonomy" id="317010"/>
    <lineage>
        <taxon>Bacteria</taxon>
        <taxon>Bacillati</taxon>
        <taxon>Bacillota</taxon>
        <taxon>Bacilli</taxon>
        <taxon>Lactobacillales</taxon>
        <taxon>Enterococcaceae</taxon>
        <taxon>Enterococcus</taxon>
    </lineage>
</organism>
<sequence length="473" mass="53507">MKKTAYNFMYQSIFQLMKIILPIITIPIVSKALGPSGIGTYNYTNSIAQYFVLIAGLGVGVYGNREIAIAREKKDTLSQRFWELFGMSFVISLVSLVIYLIIVSFSDARLYFYLQSLIIVAAIFDISWFFMGIEDFKKSSLSSLVAQLISFFGIVLFVKNSQDLWIYILLQSCNILFSQGIMWLFIWESIEFKKVKVRDMIKHVLPSLQFFIPKIAIVLYTNLNKTLLGWLDTADSVGYYSNTLILNGVLVALVTTLDMVLLPKFSNLVSKGKTKAIVKVMKKTIDLQLFFTIPMMFGIWAIVPKLVPWFFGEKFSLLVQTIPIVAPLVVVIPLGMAVGRQYLVPMNRIKIYNIAVINGAVVSIITNVVLIPIIGLYGAIIATILSELFVTSTRFISFMKETDFSIKLRNIFHYFLASSIMYIVIFIITNNMRASLLTTLLQGLLGIVVYMVLTTVLHSNSLLELVKKRTFID</sequence>
<evidence type="ECO:0000256" key="2">
    <source>
        <dbReference type="ARBA" id="ARBA00022692"/>
    </source>
</evidence>
<name>A0A267HU25_9ENTE</name>
<evidence type="ECO:0000256" key="1">
    <source>
        <dbReference type="ARBA" id="ARBA00004141"/>
    </source>
</evidence>
<feature type="transmembrane region" description="Helical" evidence="5">
    <location>
        <begin position="243"/>
        <end position="263"/>
    </location>
</feature>
<keyword evidence="3 5" id="KW-1133">Transmembrane helix</keyword>
<feature type="transmembrane region" description="Helical" evidence="5">
    <location>
        <begin position="351"/>
        <end position="374"/>
    </location>
</feature>
<comment type="caution">
    <text evidence="6">The sequence shown here is derived from an EMBL/GenBank/DDBJ whole genome shotgun (WGS) entry which is preliminary data.</text>
</comment>
<accession>A0A267HU25</accession>
<dbReference type="GO" id="GO:0016020">
    <property type="term" value="C:membrane"/>
    <property type="evidence" value="ECO:0007669"/>
    <property type="project" value="UniProtKB-SubCell"/>
</dbReference>
<protein>
    <submittedName>
        <fullName evidence="6">Polysaccharide biosynthesis protein</fullName>
    </submittedName>
</protein>
<feature type="transmembrane region" description="Helical" evidence="5">
    <location>
        <begin position="164"/>
        <end position="186"/>
    </location>
</feature>
<dbReference type="PANTHER" id="PTHR43424">
    <property type="entry name" value="LOCUS PUTATIVE PROTEIN 1-RELATED"/>
    <property type="match status" value="1"/>
</dbReference>
<dbReference type="InterPro" id="IPR052556">
    <property type="entry name" value="PolySynth_Transporter"/>
</dbReference>
<feature type="transmembrane region" description="Helical" evidence="5">
    <location>
        <begin position="46"/>
        <end position="63"/>
    </location>
</feature>
<feature type="transmembrane region" description="Helical" evidence="5">
    <location>
        <begin position="12"/>
        <end position="34"/>
    </location>
</feature>
<dbReference type="AlphaFoldDB" id="A0A267HU25"/>